<comment type="caution">
    <text evidence="1">The sequence shown here is derived from an EMBL/GenBank/DDBJ whole genome shotgun (WGS) entry which is preliminary data.</text>
</comment>
<sequence>SINKIEKLEDIVHKLEEENTILKEKSFKSAKIDTAAHVEGKEESFKQGRLIADMDEDVENIDEEEHAEVEEVLEVVTAAKLITEV</sequence>
<dbReference type="AlphaFoldDB" id="A0A699K532"/>
<reference evidence="1" key="1">
    <citation type="journal article" date="2019" name="Sci. Rep.">
        <title>Draft genome of Tanacetum cinerariifolium, the natural source of mosquito coil.</title>
        <authorList>
            <person name="Yamashiro T."/>
            <person name="Shiraishi A."/>
            <person name="Satake H."/>
            <person name="Nakayama K."/>
        </authorList>
    </citation>
    <scope>NUCLEOTIDE SEQUENCE</scope>
</reference>
<evidence type="ECO:0000313" key="1">
    <source>
        <dbReference type="EMBL" id="GFA76673.1"/>
    </source>
</evidence>
<gene>
    <name evidence="1" type="ORF">Tci_648645</name>
</gene>
<protein>
    <submittedName>
        <fullName evidence="1">Uncharacterized protein</fullName>
    </submittedName>
</protein>
<organism evidence="1">
    <name type="scientific">Tanacetum cinerariifolium</name>
    <name type="common">Dalmatian daisy</name>
    <name type="synonym">Chrysanthemum cinerariifolium</name>
    <dbReference type="NCBI Taxonomy" id="118510"/>
    <lineage>
        <taxon>Eukaryota</taxon>
        <taxon>Viridiplantae</taxon>
        <taxon>Streptophyta</taxon>
        <taxon>Embryophyta</taxon>
        <taxon>Tracheophyta</taxon>
        <taxon>Spermatophyta</taxon>
        <taxon>Magnoliopsida</taxon>
        <taxon>eudicotyledons</taxon>
        <taxon>Gunneridae</taxon>
        <taxon>Pentapetalae</taxon>
        <taxon>asterids</taxon>
        <taxon>campanulids</taxon>
        <taxon>Asterales</taxon>
        <taxon>Asteraceae</taxon>
        <taxon>Asteroideae</taxon>
        <taxon>Anthemideae</taxon>
        <taxon>Anthemidinae</taxon>
        <taxon>Tanacetum</taxon>
    </lineage>
</organism>
<feature type="non-terminal residue" evidence="1">
    <location>
        <position position="85"/>
    </location>
</feature>
<dbReference type="EMBL" id="BKCJ010483912">
    <property type="protein sequence ID" value="GFA76673.1"/>
    <property type="molecule type" value="Genomic_DNA"/>
</dbReference>
<name>A0A699K532_TANCI</name>
<accession>A0A699K532</accession>
<proteinExistence type="predicted"/>
<feature type="non-terminal residue" evidence="1">
    <location>
        <position position="1"/>
    </location>
</feature>